<dbReference type="Pfam" id="PF06429">
    <property type="entry name" value="Flg_bbr_C"/>
    <property type="match status" value="1"/>
</dbReference>
<evidence type="ECO:0000259" key="9">
    <source>
        <dbReference type="Pfam" id="PF22692"/>
    </source>
</evidence>
<keyword evidence="11" id="KW-1185">Reference proteome</keyword>
<dbReference type="InterPro" id="IPR037925">
    <property type="entry name" value="FlgE/F/G-like"/>
</dbReference>
<evidence type="ECO:0000256" key="1">
    <source>
        <dbReference type="ARBA" id="ARBA00004117"/>
    </source>
</evidence>
<accession>A0A2T5V8S8</accession>
<evidence type="ECO:0000259" key="6">
    <source>
        <dbReference type="Pfam" id="PF00460"/>
    </source>
</evidence>
<reference evidence="10 11" key="1">
    <citation type="submission" date="2018-04" db="EMBL/GenBank/DDBJ databases">
        <title>Genomic Encyclopedia of Archaeal and Bacterial Type Strains, Phase II (KMG-II): from individual species to whole genera.</title>
        <authorList>
            <person name="Goeker M."/>
        </authorList>
    </citation>
    <scope>NUCLEOTIDE SEQUENCE [LARGE SCALE GENOMIC DNA]</scope>
    <source>
        <strain evidence="10 11">DSM 23382</strain>
    </source>
</reference>
<dbReference type="InterPro" id="IPR011491">
    <property type="entry name" value="FlgE_D2"/>
</dbReference>
<dbReference type="InterPro" id="IPR020013">
    <property type="entry name" value="Flagellar_FlgE/F/G"/>
</dbReference>
<dbReference type="Pfam" id="PF00460">
    <property type="entry name" value="Flg_bb_rod"/>
    <property type="match status" value="1"/>
</dbReference>
<proteinExistence type="inferred from homology"/>
<name>A0A2T5V8S8_9HYPH</name>
<dbReference type="GO" id="GO:0005829">
    <property type="term" value="C:cytosol"/>
    <property type="evidence" value="ECO:0007669"/>
    <property type="project" value="TreeGrafter"/>
</dbReference>
<feature type="domain" description="Flagellar basal body rod protein N-terminal" evidence="6">
    <location>
        <begin position="7"/>
        <end position="37"/>
    </location>
</feature>
<dbReference type="InterPro" id="IPR010930">
    <property type="entry name" value="Flg_bb/hook_C_dom"/>
</dbReference>
<dbReference type="GO" id="GO:0009424">
    <property type="term" value="C:bacterial-type flagellum hook"/>
    <property type="evidence" value="ECO:0007669"/>
    <property type="project" value="TreeGrafter"/>
</dbReference>
<evidence type="ECO:0000256" key="5">
    <source>
        <dbReference type="RuleBase" id="RU362116"/>
    </source>
</evidence>
<evidence type="ECO:0000313" key="10">
    <source>
        <dbReference type="EMBL" id="PTW60162.1"/>
    </source>
</evidence>
<dbReference type="InterPro" id="IPR019776">
    <property type="entry name" value="Flagellar_basal_body_rod_CS"/>
</dbReference>
<evidence type="ECO:0000313" key="11">
    <source>
        <dbReference type="Proteomes" id="UP000244081"/>
    </source>
</evidence>
<feature type="domain" description="Flagellar hook protein FlgE/F/G-like D1" evidence="9">
    <location>
        <begin position="84"/>
        <end position="154"/>
    </location>
</feature>
<comment type="subcellular location">
    <subcellularLocation>
        <location evidence="1 5">Bacterial flagellum basal body</location>
    </subcellularLocation>
</comment>
<protein>
    <recommendedName>
        <fullName evidence="3 5">Flagellar hook protein FlgE</fullName>
    </recommendedName>
</protein>
<dbReference type="EMBL" id="QAYG01000005">
    <property type="protein sequence ID" value="PTW60162.1"/>
    <property type="molecule type" value="Genomic_DNA"/>
</dbReference>
<dbReference type="RefSeq" id="WP_107990446.1">
    <property type="nucleotide sequence ID" value="NZ_QAYG01000005.1"/>
</dbReference>
<dbReference type="OrthoDB" id="8372879at2"/>
<organism evidence="10 11">
    <name type="scientific">Breoghania corrubedonensis</name>
    <dbReference type="NCBI Taxonomy" id="665038"/>
    <lineage>
        <taxon>Bacteria</taxon>
        <taxon>Pseudomonadati</taxon>
        <taxon>Pseudomonadota</taxon>
        <taxon>Alphaproteobacteria</taxon>
        <taxon>Hyphomicrobiales</taxon>
        <taxon>Stappiaceae</taxon>
        <taxon>Breoghania</taxon>
    </lineage>
</organism>
<dbReference type="InterPro" id="IPR001444">
    <property type="entry name" value="Flag_bb_rod_N"/>
</dbReference>
<evidence type="ECO:0000256" key="4">
    <source>
        <dbReference type="ARBA" id="ARBA00023143"/>
    </source>
</evidence>
<dbReference type="InterPro" id="IPR053967">
    <property type="entry name" value="LlgE_F_G-like_D1"/>
</dbReference>
<dbReference type="GO" id="GO:0009425">
    <property type="term" value="C:bacterial-type flagellum basal body"/>
    <property type="evidence" value="ECO:0007669"/>
    <property type="project" value="UniProtKB-SubCell"/>
</dbReference>
<dbReference type="Pfam" id="PF22692">
    <property type="entry name" value="LlgE_F_G_D1"/>
    <property type="match status" value="1"/>
</dbReference>
<dbReference type="PANTHER" id="PTHR30435:SF1">
    <property type="entry name" value="FLAGELLAR HOOK PROTEIN FLGE"/>
    <property type="match status" value="1"/>
</dbReference>
<dbReference type="AlphaFoldDB" id="A0A2T5V8S8"/>
<keyword evidence="4 5" id="KW-0975">Bacterial flagellum</keyword>
<dbReference type="GO" id="GO:0071978">
    <property type="term" value="P:bacterial-type flagellum-dependent swarming motility"/>
    <property type="evidence" value="ECO:0007669"/>
    <property type="project" value="TreeGrafter"/>
</dbReference>
<feature type="domain" description="Flagellar hook protein FlgE D2" evidence="8">
    <location>
        <begin position="177"/>
        <end position="302"/>
    </location>
</feature>
<dbReference type="PROSITE" id="PS00588">
    <property type="entry name" value="FLAGELLA_BB_ROD"/>
    <property type="match status" value="1"/>
</dbReference>
<keyword evidence="10" id="KW-0966">Cell projection</keyword>
<comment type="caution">
    <text evidence="10">The sequence shown here is derived from an EMBL/GenBank/DDBJ whole genome shotgun (WGS) entry which is preliminary data.</text>
</comment>
<dbReference type="SUPFAM" id="SSF117143">
    <property type="entry name" value="Flagellar hook protein flgE"/>
    <property type="match status" value="1"/>
</dbReference>
<comment type="similarity">
    <text evidence="2 5">Belongs to the flagella basal body rod proteins family.</text>
</comment>
<sequence>MSLFGVMRTGVSGMNAQSSKLGTVADNIANSSTTGYKRAESEFSSQVLSQGSGSYNSGGVKATTVYSISEGGAINYTTSGLDLAIDGSGFFVVADEDGTSALTRAGSFVVDNKGYLVNTAGYYLQGYPVDDNGNVSTVANGTGGLERINVSQNTLEATPTDEALLWANVPEDATVVTGDTPAANLATSTYSAKTSITVYDNLGNELTLDVYYTKLSETGTDSDWEITVYNAADAAAGGGFPYTSPALSTDTFTFDVTTGDLTATSPTALNITIPNGGTFDIDMSKMTYLNADFSVTEVNTNGNAPSAVESVEFDDDGTLYAVYANGARKALYKVPVADVASPDKLTPVSGNVYQVSNDSGDMIIGFAGKGGMGSIEVGALEASNVDLATELTSMIEAQRTYTANSKVFQAGSDLLETLVNMAR</sequence>
<evidence type="ECO:0000259" key="7">
    <source>
        <dbReference type="Pfam" id="PF06429"/>
    </source>
</evidence>
<evidence type="ECO:0000256" key="3">
    <source>
        <dbReference type="ARBA" id="ARBA00019015"/>
    </source>
</evidence>
<evidence type="ECO:0000259" key="8">
    <source>
        <dbReference type="Pfam" id="PF07559"/>
    </source>
</evidence>
<comment type="function">
    <text evidence="5">A flexible structure which links the flagellar filament to the drive apparatus in the basal body.</text>
</comment>
<dbReference type="PANTHER" id="PTHR30435">
    <property type="entry name" value="FLAGELLAR PROTEIN"/>
    <property type="match status" value="1"/>
</dbReference>
<evidence type="ECO:0000256" key="2">
    <source>
        <dbReference type="ARBA" id="ARBA00009677"/>
    </source>
</evidence>
<dbReference type="InterPro" id="IPR037058">
    <property type="entry name" value="Falgellar_hook_FlgE_sf"/>
</dbReference>
<feature type="domain" description="Flagellar basal-body/hook protein C-terminal" evidence="7">
    <location>
        <begin position="378"/>
        <end position="421"/>
    </location>
</feature>
<keyword evidence="10" id="KW-0282">Flagellum</keyword>
<dbReference type="NCBIfam" id="TIGR03506">
    <property type="entry name" value="FlgEFG_subfam"/>
    <property type="match status" value="1"/>
</dbReference>
<keyword evidence="10" id="KW-0969">Cilium</keyword>
<gene>
    <name evidence="10" type="ORF">C8N35_105165</name>
</gene>
<dbReference type="Gene3D" id="2.60.98.20">
    <property type="entry name" value="Flagellar hook protein FlgE"/>
    <property type="match status" value="1"/>
</dbReference>
<dbReference type="Proteomes" id="UP000244081">
    <property type="component" value="Unassembled WGS sequence"/>
</dbReference>
<dbReference type="Pfam" id="PF07559">
    <property type="entry name" value="FlgE_D2"/>
    <property type="match status" value="1"/>
</dbReference>